<evidence type="ECO:0000313" key="3">
    <source>
        <dbReference type="Proteomes" id="UP000095743"/>
    </source>
</evidence>
<evidence type="ECO:0000259" key="1">
    <source>
        <dbReference type="Pfam" id="PF07969"/>
    </source>
</evidence>
<sequence>MDGKNTIANWVAIGGGRIIALGQGLPNNNFIKVAKEGINLKGKIVLPGFYDSHVHLVQTGLNALDLDLSSVSSLDQLFNLIRRKVQNTPASEFIRGIGFDESKIKEGRLPIRHELDYCAPNHPLWINRIEYHTSIVNSLALHKLNLPYNLEGICRDERGVPNGVLMGKANAWVRNSIFQKTLDNTRKKGAMKVLENAVRKGITSLNAMEGGFTFHDMDAAFILKNQNIFPIDITLFYQTVDIEKVLQNNLKRIGGCIFVDGSFGSRTAALSRAYTDKNDTLGELYFEQDDLNDFVLSAHKNNLQITLHAIGTRAIDQVLNAYENAQRLHPRGDSRHRIEHFELPSDEHIERARQLGLILSMQPAYELYWGYEGGMYEIRLGEERGKNTNPLKKIVEKGICIAGGSDSDVTPMNPLLGVHAAVNHPKKEFSLDRIDALKMFTINGARAVFEERQKGSIEIGKYGDLVIIEDNPLEIEAQRIKDIQVKATVKEGKILFQV</sequence>
<dbReference type="InterPro" id="IPR011059">
    <property type="entry name" value="Metal-dep_hydrolase_composite"/>
</dbReference>
<keyword evidence="3" id="KW-1185">Reference proteome</keyword>
<name>A0A1D8GR04_9FIRM</name>
<dbReference type="Pfam" id="PF07969">
    <property type="entry name" value="Amidohydro_3"/>
    <property type="match status" value="1"/>
</dbReference>
<dbReference type="AlphaFoldDB" id="A0A1D8GR04"/>
<dbReference type="OrthoDB" id="9797498at2"/>
<dbReference type="Gene3D" id="2.30.40.10">
    <property type="entry name" value="Urease, subunit C, domain 1"/>
    <property type="match status" value="1"/>
</dbReference>
<dbReference type="CDD" id="cd01300">
    <property type="entry name" value="YtcJ_like"/>
    <property type="match status" value="1"/>
</dbReference>
<dbReference type="Gene3D" id="3.10.310.70">
    <property type="match status" value="1"/>
</dbReference>
<dbReference type="GO" id="GO:0016810">
    <property type="term" value="F:hydrolase activity, acting on carbon-nitrogen (but not peptide) bonds"/>
    <property type="evidence" value="ECO:0007669"/>
    <property type="project" value="InterPro"/>
</dbReference>
<dbReference type="InterPro" id="IPR033932">
    <property type="entry name" value="YtcJ-like"/>
</dbReference>
<protein>
    <recommendedName>
        <fullName evidence="1">Amidohydrolase 3 domain-containing protein</fullName>
    </recommendedName>
</protein>
<gene>
    <name evidence="2" type="ORF">Gferi_25350</name>
</gene>
<dbReference type="InterPro" id="IPR032466">
    <property type="entry name" value="Metal_Hydrolase"/>
</dbReference>
<dbReference type="Proteomes" id="UP000095743">
    <property type="component" value="Chromosome"/>
</dbReference>
<accession>A0A1D8GR04</accession>
<dbReference type="SUPFAM" id="SSF51556">
    <property type="entry name" value="Metallo-dependent hydrolases"/>
    <property type="match status" value="1"/>
</dbReference>
<dbReference type="Gene3D" id="3.20.20.140">
    <property type="entry name" value="Metal-dependent hydrolases"/>
    <property type="match status" value="1"/>
</dbReference>
<feature type="domain" description="Amidohydrolase 3" evidence="1">
    <location>
        <begin position="37"/>
        <end position="496"/>
    </location>
</feature>
<evidence type="ECO:0000313" key="2">
    <source>
        <dbReference type="EMBL" id="AOT73303.1"/>
    </source>
</evidence>
<dbReference type="InterPro" id="IPR013108">
    <property type="entry name" value="Amidohydro_3"/>
</dbReference>
<organism evidence="2 3">
    <name type="scientific">Geosporobacter ferrireducens</name>
    <dbReference type="NCBI Taxonomy" id="1424294"/>
    <lineage>
        <taxon>Bacteria</taxon>
        <taxon>Bacillati</taxon>
        <taxon>Bacillota</taxon>
        <taxon>Clostridia</taxon>
        <taxon>Peptostreptococcales</taxon>
        <taxon>Thermotaleaceae</taxon>
        <taxon>Geosporobacter</taxon>
    </lineage>
</organism>
<dbReference type="STRING" id="1424294.Gferi_25350"/>
<dbReference type="PANTHER" id="PTHR22642">
    <property type="entry name" value="IMIDAZOLONEPROPIONASE"/>
    <property type="match status" value="1"/>
</dbReference>
<reference evidence="2 3" key="1">
    <citation type="submission" date="2016-09" db="EMBL/GenBank/DDBJ databases">
        <title>Genomic analysis reveals versatility of anaerobic energy metabolism of Geosporobacter ferrireducens IRF9 of phylum Firmicutes.</title>
        <authorList>
            <person name="Kim S.-J."/>
        </authorList>
    </citation>
    <scope>NUCLEOTIDE SEQUENCE [LARGE SCALE GENOMIC DNA]</scope>
    <source>
        <strain evidence="2 3">IRF9</strain>
    </source>
</reference>
<dbReference type="KEGG" id="gfe:Gferi_25350"/>
<dbReference type="EMBL" id="CP017269">
    <property type="protein sequence ID" value="AOT73303.1"/>
    <property type="molecule type" value="Genomic_DNA"/>
</dbReference>
<proteinExistence type="predicted"/>
<dbReference type="SUPFAM" id="SSF51338">
    <property type="entry name" value="Composite domain of metallo-dependent hydrolases"/>
    <property type="match status" value="1"/>
</dbReference>
<dbReference type="PANTHER" id="PTHR22642:SF22">
    <property type="entry name" value="EXOENZYMES REGULATORY PROTEIN AEPA"/>
    <property type="match status" value="1"/>
</dbReference>